<dbReference type="EMBL" id="CP000360">
    <property type="protein sequence ID" value="ABF41802.1"/>
    <property type="molecule type" value="Genomic_DNA"/>
</dbReference>
<keyword evidence="3" id="KW-1185">Reference proteome</keyword>
<evidence type="ECO:0000313" key="2">
    <source>
        <dbReference type="EMBL" id="ABF41802.1"/>
    </source>
</evidence>
<protein>
    <submittedName>
        <fullName evidence="2">Uncharacterized protein</fullName>
    </submittedName>
</protein>
<dbReference type="KEGG" id="aba:Acid345_2801"/>
<dbReference type="AlphaFoldDB" id="Q1IMU8"/>
<reference evidence="2 3" key="1">
    <citation type="journal article" date="2009" name="Appl. Environ. Microbiol.">
        <title>Three genomes from the phylum Acidobacteria provide insight into the lifestyles of these microorganisms in soils.</title>
        <authorList>
            <person name="Ward N.L."/>
            <person name="Challacombe J.F."/>
            <person name="Janssen P.H."/>
            <person name="Henrissat B."/>
            <person name="Coutinho P.M."/>
            <person name="Wu M."/>
            <person name="Xie G."/>
            <person name="Haft D.H."/>
            <person name="Sait M."/>
            <person name="Badger J."/>
            <person name="Barabote R.D."/>
            <person name="Bradley B."/>
            <person name="Brettin T.S."/>
            <person name="Brinkac L.M."/>
            <person name="Bruce D."/>
            <person name="Creasy T."/>
            <person name="Daugherty S.C."/>
            <person name="Davidsen T.M."/>
            <person name="DeBoy R.T."/>
            <person name="Detter J.C."/>
            <person name="Dodson R.J."/>
            <person name="Durkin A.S."/>
            <person name="Ganapathy A."/>
            <person name="Gwinn-Giglio M."/>
            <person name="Han C.S."/>
            <person name="Khouri H."/>
            <person name="Kiss H."/>
            <person name="Kothari S.P."/>
            <person name="Madupu R."/>
            <person name="Nelson K.E."/>
            <person name="Nelson W.C."/>
            <person name="Paulsen I."/>
            <person name="Penn K."/>
            <person name="Ren Q."/>
            <person name="Rosovitz M.J."/>
            <person name="Selengut J.D."/>
            <person name="Shrivastava S."/>
            <person name="Sullivan S.A."/>
            <person name="Tapia R."/>
            <person name="Thompson L.S."/>
            <person name="Watkins K.L."/>
            <person name="Yang Q."/>
            <person name="Yu C."/>
            <person name="Zafar N."/>
            <person name="Zhou L."/>
            <person name="Kuske C.R."/>
        </authorList>
    </citation>
    <scope>NUCLEOTIDE SEQUENCE [LARGE SCALE GENOMIC DNA]</scope>
    <source>
        <strain evidence="2 3">Ellin345</strain>
    </source>
</reference>
<evidence type="ECO:0000313" key="3">
    <source>
        <dbReference type="Proteomes" id="UP000002432"/>
    </source>
</evidence>
<dbReference type="RefSeq" id="WP_011523603.1">
    <property type="nucleotide sequence ID" value="NC_008009.1"/>
</dbReference>
<feature type="chain" id="PRO_5004191284" evidence="1">
    <location>
        <begin position="17"/>
        <end position="186"/>
    </location>
</feature>
<accession>Q1IMU8</accession>
<dbReference type="Proteomes" id="UP000002432">
    <property type="component" value="Chromosome"/>
</dbReference>
<gene>
    <name evidence="2" type="ordered locus">Acid345_2801</name>
</gene>
<dbReference type="HOGENOM" id="CLU_1452677_0_0_0"/>
<organism evidence="2 3">
    <name type="scientific">Koribacter versatilis (strain Ellin345)</name>
    <dbReference type="NCBI Taxonomy" id="204669"/>
    <lineage>
        <taxon>Bacteria</taxon>
        <taxon>Pseudomonadati</taxon>
        <taxon>Acidobacteriota</taxon>
        <taxon>Terriglobia</taxon>
        <taxon>Terriglobales</taxon>
        <taxon>Candidatus Korobacteraceae</taxon>
        <taxon>Candidatus Korobacter</taxon>
    </lineage>
</organism>
<dbReference type="STRING" id="204669.Acid345_2801"/>
<keyword evidence="1" id="KW-0732">Signal</keyword>
<proteinExistence type="predicted"/>
<evidence type="ECO:0000256" key="1">
    <source>
        <dbReference type="SAM" id="SignalP"/>
    </source>
</evidence>
<dbReference type="EnsemblBacteria" id="ABF41802">
    <property type="protein sequence ID" value="ABF41802"/>
    <property type="gene ID" value="Acid345_2801"/>
</dbReference>
<feature type="signal peptide" evidence="1">
    <location>
        <begin position="1"/>
        <end position="16"/>
    </location>
</feature>
<name>Q1IMU8_KORVE</name>
<sequence>MRALVFVALVASIAAAQSDSPNGSANAPIRVCIAAPVNLSHLVISPGAERDRLVHFINTSAQKKNAKVRVDATPVDGSDVRDASASAEDQQCRFLVLSEFELNKSYVGGTSTGVGLDPIIKNGTANTQRASLSYRIIRVRDRSELDKGLIALPADSDEDSAATDGIRQLSVRVVSAVTKQRPPSVD</sequence>